<organism evidence="7 8">
    <name type="scientific">Acinonyx jubatus</name>
    <name type="common">Cheetah</name>
    <dbReference type="NCBI Taxonomy" id="32536"/>
    <lineage>
        <taxon>Eukaryota</taxon>
        <taxon>Metazoa</taxon>
        <taxon>Chordata</taxon>
        <taxon>Craniata</taxon>
        <taxon>Vertebrata</taxon>
        <taxon>Euteleostomi</taxon>
        <taxon>Mammalia</taxon>
        <taxon>Eutheria</taxon>
        <taxon>Laurasiatheria</taxon>
        <taxon>Carnivora</taxon>
        <taxon>Feliformia</taxon>
        <taxon>Felidae</taxon>
        <taxon>Felinae</taxon>
        <taxon>Acinonyx</taxon>
    </lineage>
</organism>
<gene>
    <name evidence="8" type="primary">KRT12</name>
</gene>
<dbReference type="SUPFAM" id="SSF64593">
    <property type="entry name" value="Intermediate filament protein, coiled coil region"/>
    <property type="match status" value="2"/>
</dbReference>
<feature type="compositionally biased region" description="Polar residues" evidence="5">
    <location>
        <begin position="510"/>
        <end position="521"/>
    </location>
</feature>
<dbReference type="Gene3D" id="1.20.5.1160">
    <property type="entry name" value="Vasodilator-stimulated phosphoprotein"/>
    <property type="match status" value="1"/>
</dbReference>
<dbReference type="PROSITE" id="PS51842">
    <property type="entry name" value="IF_ROD_2"/>
    <property type="match status" value="1"/>
</dbReference>
<keyword evidence="2 4" id="KW-0175">Coiled coil</keyword>
<dbReference type="SMART" id="SM01391">
    <property type="entry name" value="Filament"/>
    <property type="match status" value="1"/>
</dbReference>
<evidence type="ECO:0000256" key="4">
    <source>
        <dbReference type="SAM" id="Coils"/>
    </source>
</evidence>
<accession>A0ABM3P8R9</accession>
<dbReference type="InterPro" id="IPR002957">
    <property type="entry name" value="Keratin_I"/>
</dbReference>
<protein>
    <submittedName>
        <fullName evidence="8">Keratin, type I cytoskeletal 12 isoform X1</fullName>
    </submittedName>
</protein>
<dbReference type="InterPro" id="IPR018039">
    <property type="entry name" value="IF_conserved"/>
</dbReference>
<feature type="region of interest" description="Disordered" evidence="5">
    <location>
        <begin position="1"/>
        <end position="27"/>
    </location>
</feature>
<keyword evidence="7" id="KW-1185">Reference proteome</keyword>
<dbReference type="InterPro" id="IPR039008">
    <property type="entry name" value="IF_rod_dom"/>
</dbReference>
<dbReference type="RefSeq" id="XP_053068072.1">
    <property type="nucleotide sequence ID" value="XM_053212097.1"/>
</dbReference>
<dbReference type="Gene3D" id="1.20.5.170">
    <property type="match status" value="1"/>
</dbReference>
<feature type="region of interest" description="Disordered" evidence="5">
    <location>
        <begin position="508"/>
        <end position="530"/>
    </location>
</feature>
<evidence type="ECO:0000256" key="1">
    <source>
        <dbReference type="ARBA" id="ARBA00022754"/>
    </source>
</evidence>
<evidence type="ECO:0000256" key="3">
    <source>
        <dbReference type="RuleBase" id="RU000685"/>
    </source>
</evidence>
<comment type="similarity">
    <text evidence="3">Belongs to the intermediate filament family.</text>
</comment>
<dbReference type="PANTHER" id="PTHR23239:SF369">
    <property type="entry name" value="KERATIN, TYPE I CYTOSKELETAL 12"/>
    <property type="match status" value="1"/>
</dbReference>
<dbReference type="Proteomes" id="UP001652583">
    <property type="component" value="Chromosome E1"/>
</dbReference>
<keyword evidence="1 3" id="KW-0403">Intermediate filament</keyword>
<name>A0ABM3P8R9_ACIJB</name>
<sequence length="554" mass="59239">MSLSVRTSGLSRRPSSQSGTSGRARGTSASIVGSGYGGSTFGFGDSYGGGFSSASMFGSSSGFGGGSGISFAGGLGSAYGGALGGGSGALGGGFGSLGSGFGGLGGGFGGLGIGFGGSPGGGPGGILSGNDGGLLSGSEKETMQNLNDRLASYLDKVRALEEANTELENKIREWYETRGSGTGDPRSQSDYSKYYPLIEDLRNKIISATIGNAQLILQIDNARLAAEDFRMKYENELALRVSVEADTNGLRRVLDELTLARADLEMQIENLKEELAYLKKNHEEELQTFLAGGPGQVSVEMDAAPGLDLTRLLNDMRAQYEAIAEQNRKDAEAWFVEKSGELRKEISINTEQLQSSKSEVTDLRRAVQNLEIELQSQLATVGRARAVSFHDFQRKRAIHIRKATGGPPSSLQSPPPFCLCHFPPTVQKKSLEDSLAEVEGDYCGQLSQVQQLIGSLEEQLLQVRADAERQNADHQRLLNAKARLELEIETYRRLLDGEAQGDGFDESLYVTDSKSQTQSIDSSKDPTKSRKIKTIVQEVVNGEVVSSQVQEELI</sequence>
<feature type="domain" description="IF rod" evidence="6">
    <location>
        <begin position="139"/>
        <end position="502"/>
    </location>
</feature>
<dbReference type="Pfam" id="PF00038">
    <property type="entry name" value="Filament"/>
    <property type="match status" value="2"/>
</dbReference>
<evidence type="ECO:0000256" key="2">
    <source>
        <dbReference type="ARBA" id="ARBA00023054"/>
    </source>
</evidence>
<evidence type="ECO:0000313" key="7">
    <source>
        <dbReference type="Proteomes" id="UP001652583"/>
    </source>
</evidence>
<feature type="coiled-coil region" evidence="4">
    <location>
        <begin position="254"/>
        <end position="288"/>
    </location>
</feature>
<feature type="coiled-coil region" evidence="4">
    <location>
        <begin position="446"/>
        <end position="494"/>
    </location>
</feature>
<dbReference type="PROSITE" id="PS00226">
    <property type="entry name" value="IF_ROD_1"/>
    <property type="match status" value="1"/>
</dbReference>
<feature type="coiled-coil region" evidence="4">
    <location>
        <begin position="143"/>
        <end position="177"/>
    </location>
</feature>
<dbReference type="GeneID" id="106989259"/>
<evidence type="ECO:0000259" key="6">
    <source>
        <dbReference type="PROSITE" id="PS51842"/>
    </source>
</evidence>
<reference evidence="8" key="1">
    <citation type="submission" date="2025-08" db="UniProtKB">
        <authorList>
            <consortium name="RefSeq"/>
        </authorList>
    </citation>
    <scope>IDENTIFICATION</scope>
    <source>
        <tissue evidence="8">Blood</tissue>
    </source>
</reference>
<feature type="coiled-coil region" evidence="4">
    <location>
        <begin position="353"/>
        <end position="380"/>
    </location>
</feature>
<dbReference type="PRINTS" id="PR01248">
    <property type="entry name" value="TYPE1KERATIN"/>
</dbReference>
<evidence type="ECO:0000256" key="5">
    <source>
        <dbReference type="SAM" id="MobiDB-lite"/>
    </source>
</evidence>
<dbReference type="Gene3D" id="1.20.5.500">
    <property type="entry name" value="Single helix bin"/>
    <property type="match status" value="1"/>
</dbReference>
<proteinExistence type="inferred from homology"/>
<dbReference type="PANTHER" id="PTHR23239">
    <property type="entry name" value="INTERMEDIATE FILAMENT"/>
    <property type="match status" value="1"/>
</dbReference>
<evidence type="ECO:0000313" key="8">
    <source>
        <dbReference type="RefSeq" id="XP_053068072.1"/>
    </source>
</evidence>